<name>A0AAN8YJX6_SOLBU</name>
<evidence type="ECO:0000313" key="1">
    <source>
        <dbReference type="EMBL" id="KAK6791803.1"/>
    </source>
</evidence>
<accession>A0AAN8YJX6</accession>
<comment type="caution">
    <text evidence="1">The sequence shown here is derived from an EMBL/GenBank/DDBJ whole genome shotgun (WGS) entry which is preliminary data.</text>
</comment>
<dbReference type="EMBL" id="JBANQN010000004">
    <property type="protein sequence ID" value="KAK6791803.1"/>
    <property type="molecule type" value="Genomic_DNA"/>
</dbReference>
<organism evidence="1 2">
    <name type="scientific">Solanum bulbocastanum</name>
    <name type="common">Wild potato</name>
    <dbReference type="NCBI Taxonomy" id="147425"/>
    <lineage>
        <taxon>Eukaryota</taxon>
        <taxon>Viridiplantae</taxon>
        <taxon>Streptophyta</taxon>
        <taxon>Embryophyta</taxon>
        <taxon>Tracheophyta</taxon>
        <taxon>Spermatophyta</taxon>
        <taxon>Magnoliopsida</taxon>
        <taxon>eudicotyledons</taxon>
        <taxon>Gunneridae</taxon>
        <taxon>Pentapetalae</taxon>
        <taxon>asterids</taxon>
        <taxon>lamiids</taxon>
        <taxon>Solanales</taxon>
        <taxon>Solanaceae</taxon>
        <taxon>Solanoideae</taxon>
        <taxon>Solaneae</taxon>
        <taxon>Solanum</taxon>
    </lineage>
</organism>
<keyword evidence="2" id="KW-1185">Reference proteome</keyword>
<sequence length="50" mass="5836">MKISKWVDLRDKAREKAIFGEIANNCSVESWLTKYWVENGMSTCLLIWNG</sequence>
<protein>
    <submittedName>
        <fullName evidence="1">Uncharacterized protein</fullName>
    </submittedName>
</protein>
<dbReference type="Proteomes" id="UP001371456">
    <property type="component" value="Unassembled WGS sequence"/>
</dbReference>
<proteinExistence type="predicted"/>
<dbReference type="AlphaFoldDB" id="A0AAN8YJX6"/>
<evidence type="ECO:0000313" key="2">
    <source>
        <dbReference type="Proteomes" id="UP001371456"/>
    </source>
</evidence>
<gene>
    <name evidence="1" type="ORF">RDI58_010884</name>
</gene>
<reference evidence="1 2" key="1">
    <citation type="submission" date="2024-02" db="EMBL/GenBank/DDBJ databases">
        <title>de novo genome assembly of Solanum bulbocastanum strain 11H21.</title>
        <authorList>
            <person name="Hosaka A.J."/>
        </authorList>
    </citation>
    <scope>NUCLEOTIDE SEQUENCE [LARGE SCALE GENOMIC DNA]</scope>
    <source>
        <tissue evidence="1">Young leaves</tissue>
    </source>
</reference>